<dbReference type="NCBIfam" id="TIGR00004">
    <property type="entry name" value="Rid family detoxifying hydrolase"/>
    <property type="match status" value="1"/>
</dbReference>
<name>A0A506PKS2_9FLAO</name>
<dbReference type="PROSITE" id="PS51257">
    <property type="entry name" value="PROKAR_LIPOPROTEIN"/>
    <property type="match status" value="1"/>
</dbReference>
<accession>A0A506PKS2</accession>
<evidence type="ECO:0000256" key="1">
    <source>
        <dbReference type="ARBA" id="ARBA00010552"/>
    </source>
</evidence>
<dbReference type="InterPro" id="IPR006056">
    <property type="entry name" value="RidA"/>
</dbReference>
<dbReference type="OrthoDB" id="9803101at2"/>
<gene>
    <name evidence="2" type="ORF">FJ651_08150</name>
</gene>
<organism evidence="2 3">
    <name type="scientific">Paucihalobacter ruber</name>
    <dbReference type="NCBI Taxonomy" id="2567861"/>
    <lineage>
        <taxon>Bacteria</taxon>
        <taxon>Pseudomonadati</taxon>
        <taxon>Bacteroidota</taxon>
        <taxon>Flavobacteriia</taxon>
        <taxon>Flavobacteriales</taxon>
        <taxon>Flavobacteriaceae</taxon>
        <taxon>Paucihalobacter</taxon>
    </lineage>
</organism>
<protein>
    <submittedName>
        <fullName evidence="2">RidA family protein</fullName>
    </submittedName>
</protein>
<dbReference type="GO" id="GO:0019239">
    <property type="term" value="F:deaminase activity"/>
    <property type="evidence" value="ECO:0007669"/>
    <property type="project" value="TreeGrafter"/>
</dbReference>
<dbReference type="GO" id="GO:0005829">
    <property type="term" value="C:cytosol"/>
    <property type="evidence" value="ECO:0007669"/>
    <property type="project" value="TreeGrafter"/>
</dbReference>
<sequence>MKHILKVFIFLMLIVFFACGEQNNYPVFHQSHEPKKQNAPFSDAVETQDLLFLSGQIGMDHSTRTLVEGGIQTETLQTIKNIEAVLLHHELELKDVIKCTVILSDINDFAAFNEIYIQYFKQKPARTTFAASGLAANAKIEIEVVAVKR</sequence>
<dbReference type="CDD" id="cd00448">
    <property type="entry name" value="YjgF_YER057c_UK114_family"/>
    <property type="match status" value="1"/>
</dbReference>
<dbReference type="Proteomes" id="UP000317332">
    <property type="component" value="Unassembled WGS sequence"/>
</dbReference>
<dbReference type="EMBL" id="VHIQ01000003">
    <property type="protein sequence ID" value="TPV34118.1"/>
    <property type="molecule type" value="Genomic_DNA"/>
</dbReference>
<dbReference type="PANTHER" id="PTHR11803:SF39">
    <property type="entry name" value="2-IMINOBUTANOATE_2-IMINOPROPANOATE DEAMINASE"/>
    <property type="match status" value="1"/>
</dbReference>
<evidence type="ECO:0000313" key="3">
    <source>
        <dbReference type="Proteomes" id="UP000317332"/>
    </source>
</evidence>
<dbReference type="RefSeq" id="WP_140990015.1">
    <property type="nucleotide sequence ID" value="NZ_VHIQ01000003.1"/>
</dbReference>
<comment type="caution">
    <text evidence="2">The sequence shown here is derived from an EMBL/GenBank/DDBJ whole genome shotgun (WGS) entry which is preliminary data.</text>
</comment>
<dbReference type="Gene3D" id="3.30.1330.40">
    <property type="entry name" value="RutC-like"/>
    <property type="match status" value="1"/>
</dbReference>
<dbReference type="AlphaFoldDB" id="A0A506PKS2"/>
<dbReference type="SUPFAM" id="SSF55298">
    <property type="entry name" value="YjgF-like"/>
    <property type="match status" value="1"/>
</dbReference>
<proteinExistence type="inferred from homology"/>
<evidence type="ECO:0000313" key="2">
    <source>
        <dbReference type="EMBL" id="TPV34118.1"/>
    </source>
</evidence>
<dbReference type="Pfam" id="PF01042">
    <property type="entry name" value="Ribonuc_L-PSP"/>
    <property type="match status" value="1"/>
</dbReference>
<reference evidence="2 3" key="1">
    <citation type="submission" date="2019-06" db="EMBL/GenBank/DDBJ databases">
        <title>Flavobacteriaceae Paucihalobacterium erythroidium CWB-1, complete genome.</title>
        <authorList>
            <person name="Wu S."/>
        </authorList>
    </citation>
    <scope>NUCLEOTIDE SEQUENCE [LARGE SCALE GENOMIC DNA]</scope>
    <source>
        <strain evidence="2 3">CWB-1</strain>
    </source>
</reference>
<dbReference type="InterPro" id="IPR035959">
    <property type="entry name" value="RutC-like_sf"/>
</dbReference>
<keyword evidence="3" id="KW-1185">Reference proteome</keyword>
<dbReference type="InterPro" id="IPR006175">
    <property type="entry name" value="YjgF/YER057c/UK114"/>
</dbReference>
<comment type="similarity">
    <text evidence="1">Belongs to the RutC family.</text>
</comment>
<dbReference type="FunFam" id="3.30.1330.40:FF:000001">
    <property type="entry name" value="L-PSP family endoribonuclease"/>
    <property type="match status" value="1"/>
</dbReference>
<dbReference type="PANTHER" id="PTHR11803">
    <property type="entry name" value="2-IMINOBUTANOATE/2-IMINOPROPANOATE DEAMINASE RIDA"/>
    <property type="match status" value="1"/>
</dbReference>